<evidence type="ECO:0000256" key="9">
    <source>
        <dbReference type="ARBA" id="ARBA00022729"/>
    </source>
</evidence>
<evidence type="ECO:0000313" key="24">
    <source>
        <dbReference type="EMBL" id="KRT82230.1"/>
    </source>
</evidence>
<evidence type="ECO:0000256" key="3">
    <source>
        <dbReference type="ARBA" id="ARBA00010136"/>
    </source>
</evidence>
<keyword evidence="10 20" id="KW-0378">Hydrolase</keyword>
<evidence type="ECO:0000256" key="10">
    <source>
        <dbReference type="ARBA" id="ARBA00022801"/>
    </source>
</evidence>
<feature type="site" description="Transition state stabilizer" evidence="19">
    <location>
        <position position="255"/>
    </location>
</feature>
<evidence type="ECO:0000256" key="16">
    <source>
        <dbReference type="ARBA" id="ARBA00023288"/>
    </source>
</evidence>
<evidence type="ECO:0000256" key="6">
    <source>
        <dbReference type="ARBA" id="ARBA00022622"/>
    </source>
</evidence>
<evidence type="ECO:0000256" key="2">
    <source>
        <dbReference type="ARBA" id="ARBA00004609"/>
    </source>
</evidence>
<name>A0A0T6B4M8_9SCAR</name>
<dbReference type="GO" id="GO:0098552">
    <property type="term" value="C:side of membrane"/>
    <property type="evidence" value="ECO:0007669"/>
    <property type="project" value="UniProtKB-KW"/>
</dbReference>
<keyword evidence="11 18" id="KW-0862">Zinc</keyword>
<keyword evidence="16" id="KW-0449">Lipoprotein</keyword>
<dbReference type="InterPro" id="IPR042097">
    <property type="entry name" value="Aminopeptidase_N-like_N_sf"/>
</dbReference>
<evidence type="ECO:0000256" key="17">
    <source>
        <dbReference type="PIRSR" id="PIRSR634016-1"/>
    </source>
</evidence>
<comment type="similarity">
    <text evidence="3 20">Belongs to the peptidase M1 family.</text>
</comment>
<dbReference type="SUPFAM" id="SSF63737">
    <property type="entry name" value="Leukotriene A4 hydrolase N-terminal domain"/>
    <property type="match status" value="1"/>
</dbReference>
<dbReference type="GO" id="GO:0006508">
    <property type="term" value="P:proteolysis"/>
    <property type="evidence" value="ECO:0007669"/>
    <property type="project" value="UniProtKB-KW"/>
</dbReference>
<keyword evidence="6" id="KW-0336">GPI-anchor</keyword>
<keyword evidence="12 20" id="KW-0482">Metalloprotease</keyword>
<dbReference type="CDD" id="cd09601">
    <property type="entry name" value="M1_APN-Q_like"/>
    <property type="match status" value="1"/>
</dbReference>
<feature type="domain" description="Aminopeptidase N-like N-terminal" evidence="23">
    <location>
        <begin position="1"/>
        <end position="57"/>
    </location>
</feature>
<dbReference type="InterPro" id="IPR014782">
    <property type="entry name" value="Peptidase_M1_dom"/>
</dbReference>
<dbReference type="InterPro" id="IPR045357">
    <property type="entry name" value="Aminopeptidase_N-like_N"/>
</dbReference>
<evidence type="ECO:0000259" key="22">
    <source>
        <dbReference type="Pfam" id="PF11838"/>
    </source>
</evidence>
<evidence type="ECO:0000256" key="4">
    <source>
        <dbReference type="ARBA" id="ARBA00022438"/>
    </source>
</evidence>
<gene>
    <name evidence="24" type="ORF">AMK59_3781</name>
</gene>
<evidence type="ECO:0000256" key="1">
    <source>
        <dbReference type="ARBA" id="ARBA00000098"/>
    </source>
</evidence>
<keyword evidence="9" id="KW-0732">Signal</keyword>
<dbReference type="Pfam" id="PF11838">
    <property type="entry name" value="ERAP1_C"/>
    <property type="match status" value="1"/>
</dbReference>
<dbReference type="FunFam" id="1.10.390.10:FF:000006">
    <property type="entry name" value="Puromycin-sensitive aminopeptidase"/>
    <property type="match status" value="1"/>
</dbReference>
<feature type="non-terminal residue" evidence="24">
    <location>
        <position position="1"/>
    </location>
</feature>
<dbReference type="AlphaFoldDB" id="A0A0T6B4M8"/>
<dbReference type="InterPro" id="IPR034016">
    <property type="entry name" value="M1_APN-typ"/>
</dbReference>
<keyword evidence="5" id="KW-1003">Cell membrane</keyword>
<comment type="cofactor">
    <cofactor evidence="18 20">
        <name>Zn(2+)</name>
        <dbReference type="ChEBI" id="CHEBI:29105"/>
    </cofactor>
    <text evidence="18 20">Binds 1 zinc ion per subunit.</text>
</comment>
<evidence type="ECO:0000256" key="5">
    <source>
        <dbReference type="ARBA" id="ARBA00022475"/>
    </source>
</evidence>
<dbReference type="FunFam" id="1.25.50.20:FF:000001">
    <property type="entry name" value="Aminopeptidase"/>
    <property type="match status" value="1"/>
</dbReference>
<keyword evidence="7 20" id="KW-0645">Protease</keyword>
<feature type="domain" description="Peptidase M1 membrane alanine aminopeptidase" evidence="21">
    <location>
        <begin position="93"/>
        <end position="318"/>
    </location>
</feature>
<feature type="binding site" evidence="18">
    <location>
        <position position="169"/>
    </location>
    <ligand>
        <name>Zn(2+)</name>
        <dbReference type="ChEBI" id="CHEBI:29105"/>
        <note>catalytic</note>
    </ligand>
</feature>
<dbReference type="Gene3D" id="2.60.40.1910">
    <property type="match status" value="1"/>
</dbReference>
<dbReference type="OrthoDB" id="10031169at2759"/>
<dbReference type="InterPro" id="IPR001930">
    <property type="entry name" value="Peptidase_M1"/>
</dbReference>
<dbReference type="GO" id="GO:0070006">
    <property type="term" value="F:metalloaminopeptidase activity"/>
    <property type="evidence" value="ECO:0007669"/>
    <property type="project" value="TreeGrafter"/>
</dbReference>
<keyword evidence="4 20" id="KW-0031">Aminopeptidase</keyword>
<feature type="binding site" evidence="18">
    <location>
        <position position="192"/>
    </location>
    <ligand>
        <name>Zn(2+)</name>
        <dbReference type="ChEBI" id="CHEBI:29105"/>
        <note>catalytic</note>
    </ligand>
</feature>
<keyword evidence="25" id="KW-1185">Reference proteome</keyword>
<dbReference type="GO" id="GO:0005615">
    <property type="term" value="C:extracellular space"/>
    <property type="evidence" value="ECO:0007669"/>
    <property type="project" value="TreeGrafter"/>
</dbReference>
<dbReference type="EMBL" id="LJIG01009863">
    <property type="protein sequence ID" value="KRT82230.1"/>
    <property type="molecule type" value="Genomic_DNA"/>
</dbReference>
<dbReference type="GO" id="GO:0043171">
    <property type="term" value="P:peptide catabolic process"/>
    <property type="evidence" value="ECO:0007669"/>
    <property type="project" value="TreeGrafter"/>
</dbReference>
<dbReference type="PANTHER" id="PTHR11533:SF301">
    <property type="entry name" value="AMINOPEPTIDASE"/>
    <property type="match status" value="1"/>
</dbReference>
<dbReference type="Pfam" id="PF01433">
    <property type="entry name" value="Peptidase_M1"/>
    <property type="match status" value="1"/>
</dbReference>
<evidence type="ECO:0000313" key="25">
    <source>
        <dbReference type="Proteomes" id="UP000051574"/>
    </source>
</evidence>
<evidence type="ECO:0000256" key="18">
    <source>
        <dbReference type="PIRSR" id="PIRSR634016-3"/>
    </source>
</evidence>
<evidence type="ECO:0000256" key="13">
    <source>
        <dbReference type="ARBA" id="ARBA00023136"/>
    </source>
</evidence>
<evidence type="ECO:0000256" key="8">
    <source>
        <dbReference type="ARBA" id="ARBA00022723"/>
    </source>
</evidence>
<evidence type="ECO:0000256" key="19">
    <source>
        <dbReference type="PIRSR" id="PIRSR634016-4"/>
    </source>
</evidence>
<dbReference type="GO" id="GO:0008270">
    <property type="term" value="F:zinc ion binding"/>
    <property type="evidence" value="ECO:0007669"/>
    <property type="project" value="UniProtKB-UniRule"/>
</dbReference>
<reference evidence="24 25" key="1">
    <citation type="submission" date="2015-09" db="EMBL/GenBank/DDBJ databases">
        <title>Draft genome of the scarab beetle Oryctes borbonicus.</title>
        <authorList>
            <person name="Meyer J.M."/>
            <person name="Markov G.V."/>
            <person name="Baskaran P."/>
            <person name="Herrmann M."/>
            <person name="Sommer R.J."/>
            <person name="Roedelsperger C."/>
        </authorList>
    </citation>
    <scope>NUCLEOTIDE SEQUENCE [LARGE SCALE GENOMIC DNA]</scope>
    <source>
        <strain evidence="24">OB123</strain>
        <tissue evidence="24">Whole animal</tissue>
    </source>
</reference>
<keyword evidence="15" id="KW-0325">Glycoprotein</keyword>
<dbReference type="Pfam" id="PF17900">
    <property type="entry name" value="Peptidase_M1_N"/>
    <property type="match status" value="1"/>
</dbReference>
<evidence type="ECO:0000259" key="23">
    <source>
        <dbReference type="Pfam" id="PF17900"/>
    </source>
</evidence>
<sequence>PTYARRAFPSFDEPNFKAVFSISINRPADYNSLGNTNATTDGDKDTFGDTPIMSTYLVAFIVSKFQGYGSQLEGERQRYDVWCREEALTTAKYAYDVGPKLLDALNNYTDIDYYSMEGVEKMDQVAIPDFSAGAMENWGLVTYRETALLWDETESTSNNKQRVASVIAHEFAHMWWGNLVTLDWWQWTWLNEGFARYYQYYITSLVQQDWELMDQFVIEQQQTIFASDALESSAALNKEALTPNDISNKFASVSYNKGASVIRMAINFLGEKNFLDGIQEYLNTNSFSNTRPDQLYEALNNFAPDTLPEDLNVIMESWTENAGYPVVTVSRNESVITLKQERFLLNSAATSNFKYYVPITYTTQENSNFGNTTVTRWLLPTADLNIELEEESTGWIIVNLLETGYYRVNYDDELWDALKEALLSDNFGDIPVINRAQIVDDILNLARADKINYTRALDVTTFLENEQSYYPWYAAFNAFAFLRRRIGTSDIGDMLQTHILTMMANLYNSINFNIPATTSHVNILKSALTLQWACELEHENCIGNATETFGKFFEDGEAINPNIRTTVYCSAVRQEEAREYWDFLWNRYNSTKLATEQVIILSALGCSKDEEILKEYLALSISSESGIRKQDAGSVFTAVLAGNPGNVDIAFTFLQENVEELVNYYEGMSALDTVINGIADRLTTKEQIDLFAEFIEDNRDILKSAANTGTTAIETARANLQWVESNSEELGDWLNDIYGSAASVTLSFTVLLVG</sequence>
<dbReference type="FunFam" id="2.60.40.1910:FF:000008">
    <property type="entry name" value="Aminopeptidase"/>
    <property type="match status" value="1"/>
</dbReference>
<dbReference type="GO" id="GO:0042277">
    <property type="term" value="F:peptide binding"/>
    <property type="evidence" value="ECO:0007669"/>
    <property type="project" value="TreeGrafter"/>
</dbReference>
<dbReference type="Gene3D" id="1.10.390.10">
    <property type="entry name" value="Neutral Protease Domain 2"/>
    <property type="match status" value="1"/>
</dbReference>
<feature type="non-terminal residue" evidence="24">
    <location>
        <position position="754"/>
    </location>
</feature>
<feature type="domain" description="ERAP1-like C-terminal" evidence="22">
    <location>
        <begin position="395"/>
        <end position="717"/>
    </location>
</feature>
<keyword evidence="13" id="KW-0472">Membrane</keyword>
<dbReference type="InterPro" id="IPR027268">
    <property type="entry name" value="Peptidase_M4/M1_CTD_sf"/>
</dbReference>
<evidence type="ECO:0000256" key="7">
    <source>
        <dbReference type="ARBA" id="ARBA00022670"/>
    </source>
</evidence>
<dbReference type="InterPro" id="IPR050344">
    <property type="entry name" value="Peptidase_M1_aminopeptidases"/>
</dbReference>
<comment type="caution">
    <text evidence="24">The sequence shown here is derived from an EMBL/GenBank/DDBJ whole genome shotgun (WGS) entry which is preliminary data.</text>
</comment>
<dbReference type="GO" id="GO:0016285">
    <property type="term" value="F:alanyl aminopeptidase activity"/>
    <property type="evidence" value="ECO:0007669"/>
    <property type="project" value="UniProtKB-EC"/>
</dbReference>
<keyword evidence="14" id="KW-1015">Disulfide bond</keyword>
<evidence type="ECO:0000256" key="11">
    <source>
        <dbReference type="ARBA" id="ARBA00022833"/>
    </source>
</evidence>
<protein>
    <recommendedName>
        <fullName evidence="20">Aminopeptidase</fullName>
        <ecNumber evidence="20">3.4.11.-</ecNumber>
    </recommendedName>
</protein>
<dbReference type="SUPFAM" id="SSF55486">
    <property type="entry name" value="Metalloproteases ('zincins'), catalytic domain"/>
    <property type="match status" value="1"/>
</dbReference>
<dbReference type="InterPro" id="IPR024571">
    <property type="entry name" value="ERAP1-like_C_dom"/>
</dbReference>
<accession>A0A0T6B4M8</accession>
<keyword evidence="8 18" id="KW-0479">Metal-binding</keyword>
<evidence type="ECO:0000256" key="15">
    <source>
        <dbReference type="ARBA" id="ARBA00023180"/>
    </source>
</evidence>
<feature type="binding site" evidence="18">
    <location>
        <position position="173"/>
    </location>
    <ligand>
        <name>Zn(2+)</name>
        <dbReference type="ChEBI" id="CHEBI:29105"/>
        <note>catalytic</note>
    </ligand>
</feature>
<dbReference type="GO" id="GO:0005886">
    <property type="term" value="C:plasma membrane"/>
    <property type="evidence" value="ECO:0007669"/>
    <property type="project" value="UniProtKB-SubCell"/>
</dbReference>
<dbReference type="PANTHER" id="PTHR11533">
    <property type="entry name" value="PROTEASE M1 ZINC METALLOPROTEASE"/>
    <property type="match status" value="1"/>
</dbReference>
<organism evidence="24 25">
    <name type="scientific">Oryctes borbonicus</name>
    <dbReference type="NCBI Taxonomy" id="1629725"/>
    <lineage>
        <taxon>Eukaryota</taxon>
        <taxon>Metazoa</taxon>
        <taxon>Ecdysozoa</taxon>
        <taxon>Arthropoda</taxon>
        <taxon>Hexapoda</taxon>
        <taxon>Insecta</taxon>
        <taxon>Pterygota</taxon>
        <taxon>Neoptera</taxon>
        <taxon>Endopterygota</taxon>
        <taxon>Coleoptera</taxon>
        <taxon>Polyphaga</taxon>
        <taxon>Scarabaeiformia</taxon>
        <taxon>Scarabaeidae</taxon>
        <taxon>Dynastinae</taxon>
        <taxon>Oryctes</taxon>
    </lineage>
</organism>
<dbReference type="Gene3D" id="1.25.50.20">
    <property type="match status" value="1"/>
</dbReference>
<evidence type="ECO:0000256" key="12">
    <source>
        <dbReference type="ARBA" id="ARBA00023049"/>
    </source>
</evidence>
<dbReference type="GO" id="GO:0005737">
    <property type="term" value="C:cytoplasm"/>
    <property type="evidence" value="ECO:0007669"/>
    <property type="project" value="TreeGrafter"/>
</dbReference>
<dbReference type="Proteomes" id="UP000051574">
    <property type="component" value="Unassembled WGS sequence"/>
</dbReference>
<evidence type="ECO:0000259" key="21">
    <source>
        <dbReference type="Pfam" id="PF01433"/>
    </source>
</evidence>
<dbReference type="EC" id="3.4.11.-" evidence="20"/>
<comment type="subcellular location">
    <subcellularLocation>
        <location evidence="2">Cell membrane</location>
        <topology evidence="2">Lipid-anchor</topology>
        <topology evidence="2">GPI-anchor</topology>
    </subcellularLocation>
</comment>
<evidence type="ECO:0000256" key="14">
    <source>
        <dbReference type="ARBA" id="ARBA00023157"/>
    </source>
</evidence>
<comment type="catalytic activity">
    <reaction evidence="1">
        <text>Release of an N-terminal amino acid, Xaa-|-Yaa- from a peptide, amide or arylamide. Xaa is preferably Ala, but may be most amino acids including Pro (slow action). When a terminal hydrophobic residue is followed by a prolyl residue, the two may be released as an intact Xaa-Pro dipeptide.</text>
        <dbReference type="EC" id="3.4.11.2"/>
    </reaction>
</comment>
<proteinExistence type="inferred from homology"/>
<dbReference type="PRINTS" id="PR00756">
    <property type="entry name" value="ALADIPTASE"/>
</dbReference>
<feature type="active site" description="Proton acceptor" evidence="17">
    <location>
        <position position="170"/>
    </location>
</feature>
<evidence type="ECO:0000256" key="20">
    <source>
        <dbReference type="RuleBase" id="RU364040"/>
    </source>
</evidence>
<dbReference type="Gene3D" id="2.60.40.1730">
    <property type="entry name" value="tricorn interacting facor f3 domain"/>
    <property type="match status" value="1"/>
</dbReference>